<keyword evidence="3 6" id="KW-0032">Aminotransferase</keyword>
<dbReference type="EC" id="2.6.1.-" evidence="6"/>
<keyword evidence="4 6" id="KW-0808">Transferase</keyword>
<evidence type="ECO:0000259" key="7">
    <source>
        <dbReference type="Pfam" id="PF00155"/>
    </source>
</evidence>
<dbReference type="InterPro" id="IPR015421">
    <property type="entry name" value="PyrdxlP-dep_Trfase_major"/>
</dbReference>
<dbReference type="Pfam" id="PF00155">
    <property type="entry name" value="Aminotran_1_2"/>
    <property type="match status" value="1"/>
</dbReference>
<dbReference type="Gene3D" id="3.40.640.10">
    <property type="entry name" value="Type I PLP-dependent aspartate aminotransferase-like (Major domain)"/>
    <property type="match status" value="1"/>
</dbReference>
<dbReference type="PANTHER" id="PTHR46383:SF3">
    <property type="entry name" value="ASPARTATE AMINOTRANSFERASE-RELATED"/>
    <property type="match status" value="1"/>
</dbReference>
<evidence type="ECO:0000256" key="5">
    <source>
        <dbReference type="ARBA" id="ARBA00022898"/>
    </source>
</evidence>
<evidence type="ECO:0000313" key="8">
    <source>
        <dbReference type="EMBL" id="AZS15236.1"/>
    </source>
</evidence>
<dbReference type="Gene3D" id="3.90.1150.10">
    <property type="entry name" value="Aspartate Aminotransferase, domain 1"/>
    <property type="match status" value="1"/>
</dbReference>
<feature type="domain" description="Aminotransferase class I/classII large" evidence="7">
    <location>
        <begin position="36"/>
        <end position="384"/>
    </location>
</feature>
<sequence length="410" mass="44925">MYNEKNAGQFLSSSVRDIRPSGIRAFFDLNAADGDTIALGVGEPDFVTPEKVREACIQALREGKTKYTSNAGLMELREELSSYLVNSFALSYDPCHEIFVTVGSSEAVDLALRAVLDPGDEVLIPAPSYVAYEPITHLHSGKIVEVTTKPEEHFKLTPQSLQAAITPHSKVLMLNYPSNPTGSIMTEQDWQPIAELVVQHNLVVISDEVYAELTYGRKHVSIASLPGMKERTIVISGFSKAFAMTGWRVGYACGPRELIAGMLKIHQYTAMCAPTIAQIAALESLRYGLAAKDEMMASYNERRKLFVAGLNAIGLTCREPEGAFYAFPSITSTGMSSEQFALLLLKEAKVAVVPGHVFGSGGEGFIRCSYATSLTDLEKALERIGRFMQTKEFHSKSISRILRDQTCSCL</sequence>
<reference evidence="9" key="1">
    <citation type="submission" date="2018-12" db="EMBL/GenBank/DDBJ databases">
        <title>Complete genome sequence of Paenibacillus sp. MBLB1234.</title>
        <authorList>
            <person name="Nam Y.-D."/>
            <person name="Kang J."/>
            <person name="Chung W.-H."/>
            <person name="Park Y.S."/>
        </authorList>
    </citation>
    <scope>NUCLEOTIDE SEQUENCE [LARGE SCALE GENOMIC DNA]</scope>
    <source>
        <strain evidence="9">MBLB1234</strain>
    </source>
</reference>
<evidence type="ECO:0000256" key="4">
    <source>
        <dbReference type="ARBA" id="ARBA00022679"/>
    </source>
</evidence>
<accession>A0A3S9UY38</accession>
<comment type="similarity">
    <text evidence="2 6">Belongs to the class-I pyridoxal-phosphate-dependent aminotransferase family.</text>
</comment>
<keyword evidence="5" id="KW-0663">Pyridoxal phosphate</keyword>
<dbReference type="CDD" id="cd00609">
    <property type="entry name" value="AAT_like"/>
    <property type="match status" value="1"/>
</dbReference>
<dbReference type="InterPro" id="IPR015422">
    <property type="entry name" value="PyrdxlP-dep_Trfase_small"/>
</dbReference>
<dbReference type="InterPro" id="IPR004838">
    <property type="entry name" value="NHTrfase_class1_PyrdxlP-BS"/>
</dbReference>
<dbReference type="SUPFAM" id="SSF53383">
    <property type="entry name" value="PLP-dependent transferases"/>
    <property type="match status" value="1"/>
</dbReference>
<organism evidence="8 9">
    <name type="scientific">Paenibacillus lutimineralis</name>
    <dbReference type="NCBI Taxonomy" id="2707005"/>
    <lineage>
        <taxon>Bacteria</taxon>
        <taxon>Bacillati</taxon>
        <taxon>Bacillota</taxon>
        <taxon>Bacilli</taxon>
        <taxon>Bacillales</taxon>
        <taxon>Paenibacillaceae</taxon>
        <taxon>Paenibacillus</taxon>
    </lineage>
</organism>
<proteinExistence type="inferred from homology"/>
<dbReference type="GO" id="GO:0030170">
    <property type="term" value="F:pyridoxal phosphate binding"/>
    <property type="evidence" value="ECO:0007669"/>
    <property type="project" value="InterPro"/>
</dbReference>
<dbReference type="Proteomes" id="UP000270678">
    <property type="component" value="Chromosome"/>
</dbReference>
<dbReference type="PANTHER" id="PTHR46383">
    <property type="entry name" value="ASPARTATE AMINOTRANSFERASE"/>
    <property type="match status" value="1"/>
</dbReference>
<dbReference type="PROSITE" id="PS00105">
    <property type="entry name" value="AA_TRANSFER_CLASS_1"/>
    <property type="match status" value="1"/>
</dbReference>
<gene>
    <name evidence="8" type="ORF">EI981_12700</name>
</gene>
<dbReference type="InterPro" id="IPR004839">
    <property type="entry name" value="Aminotransferase_I/II_large"/>
</dbReference>
<keyword evidence="9" id="KW-1185">Reference proteome</keyword>
<evidence type="ECO:0000256" key="3">
    <source>
        <dbReference type="ARBA" id="ARBA00022576"/>
    </source>
</evidence>
<comment type="cofactor">
    <cofactor evidence="1 6">
        <name>pyridoxal 5'-phosphate</name>
        <dbReference type="ChEBI" id="CHEBI:597326"/>
    </cofactor>
</comment>
<dbReference type="AlphaFoldDB" id="A0A3S9UY38"/>
<dbReference type="GO" id="GO:0008483">
    <property type="term" value="F:transaminase activity"/>
    <property type="evidence" value="ECO:0007669"/>
    <property type="project" value="UniProtKB-KW"/>
</dbReference>
<dbReference type="OrthoDB" id="9813612at2"/>
<dbReference type="FunFam" id="3.40.640.10:FF:000033">
    <property type="entry name" value="Aspartate aminotransferase"/>
    <property type="match status" value="1"/>
</dbReference>
<dbReference type="EMBL" id="CP034346">
    <property type="protein sequence ID" value="AZS15236.1"/>
    <property type="molecule type" value="Genomic_DNA"/>
</dbReference>
<dbReference type="RefSeq" id="WP_126998653.1">
    <property type="nucleotide sequence ID" value="NZ_CP034346.1"/>
</dbReference>
<evidence type="ECO:0000256" key="1">
    <source>
        <dbReference type="ARBA" id="ARBA00001933"/>
    </source>
</evidence>
<evidence type="ECO:0000256" key="2">
    <source>
        <dbReference type="ARBA" id="ARBA00007441"/>
    </source>
</evidence>
<dbReference type="InterPro" id="IPR015424">
    <property type="entry name" value="PyrdxlP-dep_Trfase"/>
</dbReference>
<protein>
    <recommendedName>
        <fullName evidence="6">Aminotransferase</fullName>
        <ecNumber evidence="6">2.6.1.-</ecNumber>
    </recommendedName>
</protein>
<dbReference type="InterPro" id="IPR050596">
    <property type="entry name" value="AspAT/PAT-like"/>
</dbReference>
<evidence type="ECO:0000256" key="6">
    <source>
        <dbReference type="RuleBase" id="RU000481"/>
    </source>
</evidence>
<dbReference type="KEGG" id="plut:EI981_12700"/>
<dbReference type="GO" id="GO:0006520">
    <property type="term" value="P:amino acid metabolic process"/>
    <property type="evidence" value="ECO:0007669"/>
    <property type="project" value="InterPro"/>
</dbReference>
<name>A0A3S9UY38_9BACL</name>
<evidence type="ECO:0000313" key="9">
    <source>
        <dbReference type="Proteomes" id="UP000270678"/>
    </source>
</evidence>